<dbReference type="EMBL" id="JACHFZ010000002">
    <property type="protein sequence ID" value="MBB5291565.1"/>
    <property type="molecule type" value="Genomic_DNA"/>
</dbReference>
<dbReference type="GO" id="GO:0005524">
    <property type="term" value="F:ATP binding"/>
    <property type="evidence" value="ECO:0007669"/>
    <property type="project" value="UniProtKB-KW"/>
</dbReference>
<evidence type="ECO:0000256" key="2">
    <source>
        <dbReference type="ARBA" id="ARBA00022741"/>
    </source>
</evidence>
<accession>A0A7W8HZ18</accession>
<dbReference type="InterPro" id="IPR017871">
    <property type="entry name" value="ABC_transporter-like_CS"/>
</dbReference>
<feature type="domain" description="ABC transporter" evidence="7">
    <location>
        <begin position="16"/>
        <end position="209"/>
    </location>
</feature>
<dbReference type="PANTHER" id="PTHR43499">
    <property type="entry name" value="ABC TRANSPORTER I FAMILY MEMBER 1"/>
    <property type="match status" value="1"/>
</dbReference>
<evidence type="ECO:0000313" key="9">
    <source>
        <dbReference type="Proteomes" id="UP000566663"/>
    </source>
</evidence>
<name>A0A7W8HZ18_9CAUL</name>
<dbReference type="InterPro" id="IPR003593">
    <property type="entry name" value="AAA+_ATPase"/>
</dbReference>
<dbReference type="SMART" id="SM00382">
    <property type="entry name" value="AAA"/>
    <property type="match status" value="1"/>
</dbReference>
<keyword evidence="6" id="KW-0472">Membrane</keyword>
<evidence type="ECO:0000313" key="8">
    <source>
        <dbReference type="EMBL" id="MBB5291565.1"/>
    </source>
</evidence>
<reference evidence="8 9" key="1">
    <citation type="submission" date="2020-08" db="EMBL/GenBank/DDBJ databases">
        <title>Genomic Encyclopedia of Type Strains, Phase IV (KMG-IV): sequencing the most valuable type-strain genomes for metagenomic binning, comparative biology and taxonomic classification.</title>
        <authorList>
            <person name="Goeker M."/>
        </authorList>
    </citation>
    <scope>NUCLEOTIDE SEQUENCE [LARGE SCALE GENOMIC DNA]</scope>
    <source>
        <strain evidence="8 9">DSM 25335</strain>
    </source>
</reference>
<dbReference type="AlphaFoldDB" id="A0A7W8HZ18"/>
<dbReference type="Gene3D" id="3.40.50.300">
    <property type="entry name" value="P-loop containing nucleotide triphosphate hydrolases"/>
    <property type="match status" value="1"/>
</dbReference>
<keyword evidence="5" id="KW-1278">Translocase</keyword>
<dbReference type="InterPro" id="IPR005895">
    <property type="entry name" value="ABC_transptr_haem_export_CcmA"/>
</dbReference>
<dbReference type="GO" id="GO:0022857">
    <property type="term" value="F:transmembrane transporter activity"/>
    <property type="evidence" value="ECO:0007669"/>
    <property type="project" value="InterPro"/>
</dbReference>
<dbReference type="InterPro" id="IPR003439">
    <property type="entry name" value="ABC_transporter-like_ATP-bd"/>
</dbReference>
<proteinExistence type="predicted"/>
<gene>
    <name evidence="8" type="ORF">HNQ67_001079</name>
</gene>
<dbReference type="SUPFAM" id="SSF52540">
    <property type="entry name" value="P-loop containing nucleoside triphosphate hydrolases"/>
    <property type="match status" value="1"/>
</dbReference>
<dbReference type="GO" id="GO:0016887">
    <property type="term" value="F:ATP hydrolysis activity"/>
    <property type="evidence" value="ECO:0007669"/>
    <property type="project" value="InterPro"/>
</dbReference>
<evidence type="ECO:0000256" key="6">
    <source>
        <dbReference type="ARBA" id="ARBA00023136"/>
    </source>
</evidence>
<dbReference type="NCBIfam" id="TIGR01189">
    <property type="entry name" value="ccmA"/>
    <property type="match status" value="1"/>
</dbReference>
<dbReference type="PANTHER" id="PTHR43499:SF1">
    <property type="entry name" value="ABC TRANSPORTER I FAMILY MEMBER 1"/>
    <property type="match status" value="1"/>
</dbReference>
<keyword evidence="2" id="KW-0547">Nucleotide-binding</keyword>
<comment type="caution">
    <text evidence="8">The sequence shown here is derived from an EMBL/GenBank/DDBJ whole genome shotgun (WGS) entry which is preliminary data.</text>
</comment>
<evidence type="ECO:0000256" key="1">
    <source>
        <dbReference type="ARBA" id="ARBA00022448"/>
    </source>
</evidence>
<evidence type="ECO:0000259" key="7">
    <source>
        <dbReference type="PROSITE" id="PS50893"/>
    </source>
</evidence>
<dbReference type="PROSITE" id="PS50893">
    <property type="entry name" value="ABC_TRANSPORTER_2"/>
    <property type="match status" value="1"/>
</dbReference>
<keyword evidence="4" id="KW-0067">ATP-binding</keyword>
<keyword evidence="3" id="KW-0201">Cytochrome c-type biogenesis</keyword>
<evidence type="ECO:0000256" key="3">
    <source>
        <dbReference type="ARBA" id="ARBA00022748"/>
    </source>
</evidence>
<keyword evidence="9" id="KW-1185">Reference proteome</keyword>
<dbReference type="GO" id="GO:0017004">
    <property type="term" value="P:cytochrome complex assembly"/>
    <property type="evidence" value="ECO:0007669"/>
    <property type="project" value="UniProtKB-KW"/>
</dbReference>
<dbReference type="InterPro" id="IPR027417">
    <property type="entry name" value="P-loop_NTPase"/>
</dbReference>
<dbReference type="PROSITE" id="PS00211">
    <property type="entry name" value="ABC_TRANSPORTER_1"/>
    <property type="match status" value="1"/>
</dbReference>
<evidence type="ECO:0000256" key="4">
    <source>
        <dbReference type="ARBA" id="ARBA00022840"/>
    </source>
</evidence>
<keyword evidence="1" id="KW-0813">Transport</keyword>
<organism evidence="8 9">
    <name type="scientific">Brevundimonas basaltis</name>
    <dbReference type="NCBI Taxonomy" id="472166"/>
    <lineage>
        <taxon>Bacteria</taxon>
        <taxon>Pseudomonadati</taxon>
        <taxon>Pseudomonadota</taxon>
        <taxon>Alphaproteobacteria</taxon>
        <taxon>Caulobacterales</taxon>
        <taxon>Caulobacteraceae</taxon>
        <taxon>Brevundimonas</taxon>
    </lineage>
</organism>
<dbReference type="Proteomes" id="UP000566663">
    <property type="component" value="Unassembled WGS sequence"/>
</dbReference>
<dbReference type="Pfam" id="PF00005">
    <property type="entry name" value="ABC_tran"/>
    <property type="match status" value="1"/>
</dbReference>
<sequence>MGIERGSQLRTGSPMLTVSGLTLSRGERVLFRDLSLTLAAGEAVALTGANGAGKTSLLRAVAGFLRPDAGTIAFGDLEPAEARRRHLHWLGHLDGLKSARRAREELAFQAAWLGADAAGIDAAVDLLALNSLLDLEVRQLSAGQRRRLAFARLIATPRPIWLLDEPFAPLDARWREALGLLMQAHVDKGGAILAAVHDPLPVTARAFDIGVGR</sequence>
<protein>
    <submittedName>
        <fullName evidence="8">Heme exporter protein A</fullName>
    </submittedName>
</protein>
<evidence type="ECO:0000256" key="5">
    <source>
        <dbReference type="ARBA" id="ARBA00022967"/>
    </source>
</evidence>